<feature type="domain" description="Sushi" evidence="12">
    <location>
        <begin position="902"/>
        <end position="961"/>
    </location>
</feature>
<name>A0AAV6VC56_9ARAC</name>
<dbReference type="SUPFAM" id="SSF49785">
    <property type="entry name" value="Galactose-binding domain-like"/>
    <property type="match status" value="1"/>
</dbReference>
<evidence type="ECO:0000313" key="13">
    <source>
        <dbReference type="EMBL" id="KAG8194234.1"/>
    </source>
</evidence>
<dbReference type="Pfam" id="PF22633">
    <property type="entry name" value="F5_F8_type_C_2"/>
    <property type="match status" value="1"/>
</dbReference>
<evidence type="ECO:0000256" key="2">
    <source>
        <dbReference type="ARBA" id="ARBA00022723"/>
    </source>
</evidence>
<keyword evidence="6 8" id="KW-1015">Disulfide bond</keyword>
<dbReference type="PANTHER" id="PTHR19325:SF575">
    <property type="entry name" value="LOCOMOTION-RELATED PROTEIN HIKARU GENKI"/>
    <property type="match status" value="1"/>
</dbReference>
<feature type="region of interest" description="Disordered" evidence="9">
    <location>
        <begin position="1090"/>
        <end position="1109"/>
    </location>
</feature>
<gene>
    <name evidence="13" type="ORF">JTE90_024565</name>
</gene>
<dbReference type="InterPro" id="IPR001304">
    <property type="entry name" value="C-type_lectin-like"/>
</dbReference>
<evidence type="ECO:0000256" key="6">
    <source>
        <dbReference type="ARBA" id="ARBA00023157"/>
    </source>
</evidence>
<dbReference type="Gene3D" id="3.10.100.10">
    <property type="entry name" value="Mannose-Binding Protein A, subunit A"/>
    <property type="match status" value="1"/>
</dbReference>
<dbReference type="PROSITE" id="PS50923">
    <property type="entry name" value="SUSHI"/>
    <property type="match status" value="10"/>
</dbReference>
<feature type="disulfide bond" evidence="8">
    <location>
        <begin position="733"/>
        <end position="760"/>
    </location>
</feature>
<keyword evidence="5" id="KW-0106">Calcium</keyword>
<feature type="domain" description="Sushi" evidence="12">
    <location>
        <begin position="453"/>
        <end position="512"/>
    </location>
</feature>
<dbReference type="CDD" id="cd00033">
    <property type="entry name" value="CCP"/>
    <property type="match status" value="10"/>
</dbReference>
<feature type="domain" description="Sushi" evidence="12">
    <location>
        <begin position="842"/>
        <end position="901"/>
    </location>
</feature>
<dbReference type="InterPro" id="IPR035976">
    <property type="entry name" value="Sushi/SCR/CCP_sf"/>
</dbReference>
<feature type="disulfide bond" evidence="8">
    <location>
        <begin position="423"/>
        <end position="450"/>
    </location>
</feature>
<evidence type="ECO:0000259" key="11">
    <source>
        <dbReference type="PROSITE" id="PS50041"/>
    </source>
</evidence>
<dbReference type="GO" id="GO:0046872">
    <property type="term" value="F:metal ion binding"/>
    <property type="evidence" value="ECO:0007669"/>
    <property type="project" value="UniProtKB-KW"/>
</dbReference>
<dbReference type="InterPro" id="IPR050350">
    <property type="entry name" value="Compl-Cell_Adhes-Reg"/>
</dbReference>
<evidence type="ECO:0000256" key="3">
    <source>
        <dbReference type="ARBA" id="ARBA00022729"/>
    </source>
</evidence>
<organism evidence="13 14">
    <name type="scientific">Oedothorax gibbosus</name>
    <dbReference type="NCBI Taxonomy" id="931172"/>
    <lineage>
        <taxon>Eukaryota</taxon>
        <taxon>Metazoa</taxon>
        <taxon>Ecdysozoa</taxon>
        <taxon>Arthropoda</taxon>
        <taxon>Chelicerata</taxon>
        <taxon>Arachnida</taxon>
        <taxon>Araneae</taxon>
        <taxon>Araneomorphae</taxon>
        <taxon>Entelegynae</taxon>
        <taxon>Araneoidea</taxon>
        <taxon>Linyphiidae</taxon>
        <taxon>Erigoninae</taxon>
        <taxon>Oedothorax</taxon>
    </lineage>
</organism>
<protein>
    <recommendedName>
        <fullName evidence="15">Sushi, von Willebrand factor type A, EGF and pentraxin domain-containing protein 1</fullName>
    </recommendedName>
</protein>
<feature type="domain" description="Sushi" evidence="12">
    <location>
        <begin position="763"/>
        <end position="829"/>
    </location>
</feature>
<sequence length="1109" mass="121565">MLCPRPINSVKDHVDFLIDLAWRDNQEVVVRKVLNSLDVSYGQGVPEKICPYPAVPIYASVALSNEDRTSGTVATYSCDEGYELFGESTRSCLPTGKWSGDMPNCAVNVAYGKPANQSSTVRGGDASHGNDGDLTTVHENKYCTETKAEDSPWWQVDLLHAYPVRVVRIVTRGCCGHQPLQDLEIRVGNSSSVQGNRLCAWYPKTLDDGVTKDFECAYPIVGRYVYVQMVGMQGSLTVCEVMVFTTQEISSGRCGNQLEPLELVPFSRTCYEFAAGRGGSFGAASQYCNARGGLLLHSVQGLTHRFIAAELERRREGLKSKLVWLGAQRDAGLRARTWHWVDESPVAEYLWAEDQPNNYNGQQNCIVLDGGRKWLWNDVTCDLDYLPWVCQYSPSNCGSPDRHENSTVVDRDYRLGQFVTYHCPTGNKVVGDRTRKCESSGFWSGSAPTCEYVNCENLNDINFGKVTYPDSRTTYNATVQYVCEENYTLVGDRVRRCAEDGKWNGTEPKCEYHWCPSLVVPSNGSMELSGVKAGDEVRYTCDPGHKLVGDDTRTCQLGGTWTGRDPRCKYVDCGRPLTLENGTYQLLDSGRTTYQGRVQYRCNDNFTIIGHDQRACLETGKWSGREPTCKLIDCGKPDFPEGAEIPDNATFTVHSEIRVRCKAGHKVSAVSTNDVTNFKTGGTVLKCNAEGKWLGSLPTCIYVECGRVQPLLRGEVQYSNGTTHLGSIASYSCNSGFRMIGQRVRHCTESGKWSDNAPKCEEIRCVPPEVPKNATVVYGGNDRASADSFRVGSTVQYRCIQGHLPVKGEPLRTCQPTGVWSNEPPRCMYIDCGFPRPVPHVVSCGKPDVRDDYTVVDGESYVVEQWITYGCVEGYELAGGNATRVCQGDGQWSGQTPTCKLVDCENPSAIANGQGFLSNGTTTYRSVVQYRCLPDFQMIGDPVRTCMSSGEWSGLEPKCVDIVLEIENSADGRHADGQDVDASKTIGIAIAVGAGALLIIIIIAAAICVKTRKAKAIKSSSALSNGGRVEHHKDGSTLRAYPSITAIAAADAHNNGGFSSGVRNHPNGLVTFSSNPQPIYANVNGRGTTEEVQPQGRQLRNGVVQSESL</sequence>
<dbReference type="SUPFAM" id="SSF56436">
    <property type="entry name" value="C-type lectin-like"/>
    <property type="match status" value="1"/>
</dbReference>
<dbReference type="InterPro" id="IPR018378">
    <property type="entry name" value="C-type_lectin_CS"/>
</dbReference>
<dbReference type="Gene3D" id="2.60.120.260">
    <property type="entry name" value="Galactose-binding domain-like"/>
    <property type="match status" value="1"/>
</dbReference>
<dbReference type="SUPFAM" id="SSF57535">
    <property type="entry name" value="Complement control module/SCR domain"/>
    <property type="match status" value="10"/>
</dbReference>
<evidence type="ECO:0000256" key="5">
    <source>
        <dbReference type="ARBA" id="ARBA00022837"/>
    </source>
</evidence>
<feature type="disulfide bond" evidence="8">
    <location>
        <begin position="573"/>
        <end position="616"/>
    </location>
</feature>
<feature type="domain" description="Sushi" evidence="12">
    <location>
        <begin position="632"/>
        <end position="702"/>
    </location>
</feature>
<keyword evidence="10" id="KW-0812">Transmembrane</keyword>
<feature type="disulfide bond" evidence="8">
    <location>
        <begin position="541"/>
        <end position="568"/>
    </location>
</feature>
<dbReference type="CDD" id="cd00037">
    <property type="entry name" value="CLECT"/>
    <property type="match status" value="1"/>
</dbReference>
<evidence type="ECO:0000256" key="9">
    <source>
        <dbReference type="SAM" id="MobiDB-lite"/>
    </source>
</evidence>
<keyword evidence="2" id="KW-0479">Metal-binding</keyword>
<dbReference type="Proteomes" id="UP000827092">
    <property type="component" value="Unassembled WGS sequence"/>
</dbReference>
<dbReference type="InterPro" id="IPR008979">
    <property type="entry name" value="Galactose-bd-like_sf"/>
</dbReference>
<evidence type="ECO:0000256" key="7">
    <source>
        <dbReference type="ARBA" id="ARBA00023180"/>
    </source>
</evidence>
<feature type="domain" description="Sushi" evidence="12">
    <location>
        <begin position="513"/>
        <end position="570"/>
    </location>
</feature>
<dbReference type="Pfam" id="PF00084">
    <property type="entry name" value="Sushi"/>
    <property type="match status" value="9"/>
</dbReference>
<evidence type="ECO:0000256" key="4">
    <source>
        <dbReference type="ARBA" id="ARBA00022737"/>
    </source>
</evidence>
<evidence type="ECO:0000313" key="14">
    <source>
        <dbReference type="Proteomes" id="UP000827092"/>
    </source>
</evidence>
<dbReference type="EMBL" id="JAFNEN010000106">
    <property type="protein sequence ID" value="KAG8194234.1"/>
    <property type="molecule type" value="Genomic_DNA"/>
</dbReference>
<keyword evidence="14" id="KW-1185">Reference proteome</keyword>
<evidence type="ECO:0000256" key="10">
    <source>
        <dbReference type="SAM" id="Phobius"/>
    </source>
</evidence>
<evidence type="ECO:0008006" key="15">
    <source>
        <dbReference type="Google" id="ProtNLM"/>
    </source>
</evidence>
<keyword evidence="1 8" id="KW-0768">Sushi</keyword>
<keyword evidence="10" id="KW-0472">Membrane</keyword>
<feature type="disulfide bond" evidence="8">
    <location>
        <begin position="78"/>
        <end position="105"/>
    </location>
</feature>
<feature type="domain" description="C-type lectin" evidence="11">
    <location>
        <begin position="266"/>
        <end position="382"/>
    </location>
</feature>
<dbReference type="InterPro" id="IPR016187">
    <property type="entry name" value="CTDL_fold"/>
</dbReference>
<comment type="caution">
    <text evidence="8">Lacks conserved residue(s) required for the propagation of feature annotation.</text>
</comment>
<dbReference type="SMART" id="SM00034">
    <property type="entry name" value="CLECT"/>
    <property type="match status" value="1"/>
</dbReference>
<dbReference type="Pfam" id="PF00059">
    <property type="entry name" value="Lectin_C"/>
    <property type="match status" value="1"/>
</dbReference>
<dbReference type="Gene3D" id="2.10.70.10">
    <property type="entry name" value="Complement Module, domain 1"/>
    <property type="match status" value="10"/>
</dbReference>
<dbReference type="SMART" id="SM00032">
    <property type="entry name" value="CCP"/>
    <property type="match status" value="10"/>
</dbReference>
<proteinExistence type="predicted"/>
<keyword evidence="10" id="KW-1133">Transmembrane helix</keyword>
<reference evidence="13 14" key="1">
    <citation type="journal article" date="2022" name="Nat. Ecol. Evol.">
        <title>A masculinizing supergene underlies an exaggerated male reproductive morph in a spider.</title>
        <authorList>
            <person name="Hendrickx F."/>
            <person name="De Corte Z."/>
            <person name="Sonet G."/>
            <person name="Van Belleghem S.M."/>
            <person name="Kostlbacher S."/>
            <person name="Vangestel C."/>
        </authorList>
    </citation>
    <scope>NUCLEOTIDE SEQUENCE [LARGE SCALE GENOMIC DNA]</scope>
    <source>
        <strain evidence="13">W744_W776</strain>
    </source>
</reference>
<dbReference type="SMART" id="SM00607">
    <property type="entry name" value="FTP"/>
    <property type="match status" value="1"/>
</dbReference>
<dbReference type="InterPro" id="IPR016186">
    <property type="entry name" value="C-type_lectin-like/link_sf"/>
</dbReference>
<accession>A0AAV6VC56</accession>
<feature type="domain" description="Sushi" evidence="12">
    <location>
        <begin position="48"/>
        <end position="107"/>
    </location>
</feature>
<feature type="domain" description="Sushi" evidence="12">
    <location>
        <begin position="571"/>
        <end position="631"/>
    </location>
</feature>
<feature type="disulfide bond" evidence="8">
    <location>
        <begin position="602"/>
        <end position="629"/>
    </location>
</feature>
<evidence type="ECO:0000256" key="8">
    <source>
        <dbReference type="PROSITE-ProRule" id="PRU00302"/>
    </source>
</evidence>
<dbReference type="AlphaFoldDB" id="A0AAV6VC56"/>
<dbReference type="FunFam" id="2.60.120.260:FF:000105">
    <property type="entry name" value="Sushi, von Willebrand factor type A, EGF and pentraxin domain-containing protein 1"/>
    <property type="match status" value="1"/>
</dbReference>
<keyword evidence="3" id="KW-0732">Signal</keyword>
<dbReference type="InterPro" id="IPR006585">
    <property type="entry name" value="FTP1"/>
</dbReference>
<dbReference type="PROSITE" id="PS50041">
    <property type="entry name" value="C_TYPE_LECTIN_2"/>
    <property type="match status" value="1"/>
</dbReference>
<dbReference type="PROSITE" id="PS00615">
    <property type="entry name" value="C_TYPE_LECTIN_1"/>
    <property type="match status" value="1"/>
</dbReference>
<feature type="domain" description="Sushi" evidence="12">
    <location>
        <begin position="395"/>
        <end position="452"/>
    </location>
</feature>
<comment type="caution">
    <text evidence="13">The sequence shown here is derived from an EMBL/GenBank/DDBJ whole genome shotgun (WGS) entry which is preliminary data.</text>
</comment>
<feature type="disulfide bond" evidence="8">
    <location>
        <begin position="483"/>
        <end position="510"/>
    </location>
</feature>
<keyword evidence="7" id="KW-0325">Glycoprotein</keyword>
<dbReference type="PANTHER" id="PTHR19325">
    <property type="entry name" value="COMPLEMENT COMPONENT-RELATED SUSHI DOMAIN-CONTAINING"/>
    <property type="match status" value="1"/>
</dbReference>
<dbReference type="InterPro" id="IPR000436">
    <property type="entry name" value="Sushi_SCR_CCP_dom"/>
</dbReference>
<evidence type="ECO:0000259" key="12">
    <source>
        <dbReference type="PROSITE" id="PS50923"/>
    </source>
</evidence>
<feature type="domain" description="Sushi" evidence="12">
    <location>
        <begin position="703"/>
        <end position="762"/>
    </location>
</feature>
<feature type="disulfide bond" evidence="8">
    <location>
        <begin position="932"/>
        <end position="959"/>
    </location>
</feature>
<keyword evidence="4" id="KW-0677">Repeat</keyword>
<feature type="transmembrane region" description="Helical" evidence="10">
    <location>
        <begin position="986"/>
        <end position="1009"/>
    </location>
</feature>
<evidence type="ECO:0000256" key="1">
    <source>
        <dbReference type="ARBA" id="ARBA00022659"/>
    </source>
</evidence>